<sequence length="125" mass="13736">MSAYDIRAILKAEIAPYIHNPYVLVGFGNGGFWEGISLCGTKAALARALALLANHKRLQKLILIAPCEDILESLEDIAFLCACGVSIDIYIGSKDNHAQAIIESLRPFAVLRYYKDVAFMDKSAF</sequence>
<evidence type="ECO:0000313" key="1">
    <source>
        <dbReference type="EMBL" id="RDU61093.1"/>
    </source>
</evidence>
<dbReference type="EMBL" id="NXLR01000001">
    <property type="protein sequence ID" value="RDU61093.1"/>
    <property type="molecule type" value="Genomic_DNA"/>
</dbReference>
<reference evidence="1 2" key="1">
    <citation type="submission" date="2018-04" db="EMBL/GenBank/DDBJ databases">
        <title>Novel Campyloabacter and Helicobacter Species and Strains.</title>
        <authorList>
            <person name="Mannion A.J."/>
            <person name="Shen Z."/>
            <person name="Fox J.G."/>
        </authorList>
    </citation>
    <scope>NUCLEOTIDE SEQUENCE [LARGE SCALE GENOMIC DNA]</scope>
    <source>
        <strain evidence="1 2">MIT 98-6070</strain>
    </source>
</reference>
<dbReference type="Proteomes" id="UP000256599">
    <property type="component" value="Unassembled WGS sequence"/>
</dbReference>
<dbReference type="AlphaFoldDB" id="A0A3D8I7F4"/>
<comment type="caution">
    <text evidence="1">The sequence shown here is derived from an EMBL/GenBank/DDBJ whole genome shotgun (WGS) entry which is preliminary data.</text>
</comment>
<organism evidence="1 2">
    <name type="scientific">Helicobacter marmotae</name>
    <dbReference type="NCBI Taxonomy" id="152490"/>
    <lineage>
        <taxon>Bacteria</taxon>
        <taxon>Pseudomonadati</taxon>
        <taxon>Campylobacterota</taxon>
        <taxon>Epsilonproteobacteria</taxon>
        <taxon>Campylobacterales</taxon>
        <taxon>Helicobacteraceae</taxon>
        <taxon>Helicobacter</taxon>
    </lineage>
</organism>
<name>A0A3D8I7F4_9HELI</name>
<gene>
    <name evidence="1" type="ORF">CQA63_00885</name>
</gene>
<accession>A0A3D8I7F4</accession>
<evidence type="ECO:0000313" key="2">
    <source>
        <dbReference type="Proteomes" id="UP000256599"/>
    </source>
</evidence>
<proteinExistence type="predicted"/>
<protein>
    <submittedName>
        <fullName evidence="1">Uncharacterized protein</fullName>
    </submittedName>
</protein>
<keyword evidence="2" id="KW-1185">Reference proteome</keyword>